<evidence type="ECO:0000313" key="8">
    <source>
        <dbReference type="Proteomes" id="UP001049176"/>
    </source>
</evidence>
<dbReference type="Proteomes" id="UP001049176">
    <property type="component" value="Chromosome 1"/>
</dbReference>
<dbReference type="InterPro" id="IPR044152">
    <property type="entry name" value="YqjM-like"/>
</dbReference>
<dbReference type="CDD" id="cd02932">
    <property type="entry name" value="OYE_YqiM_FMN"/>
    <property type="match status" value="1"/>
</dbReference>
<dbReference type="EMBL" id="CM032181">
    <property type="protein sequence ID" value="KAG7099587.1"/>
    <property type="molecule type" value="Genomic_DNA"/>
</dbReference>
<proteinExistence type="predicted"/>
<dbReference type="OrthoDB" id="72788at2759"/>
<dbReference type="GO" id="GO:0050661">
    <property type="term" value="F:NADP binding"/>
    <property type="evidence" value="ECO:0007669"/>
    <property type="project" value="InterPro"/>
</dbReference>
<dbReference type="GO" id="GO:0010181">
    <property type="term" value="F:FMN binding"/>
    <property type="evidence" value="ECO:0007669"/>
    <property type="project" value="InterPro"/>
</dbReference>
<dbReference type="AlphaFoldDB" id="A0A9P7V3I4"/>
<keyword evidence="2" id="KW-0285">Flavoprotein</keyword>
<sequence length="405" mass="44573">MSFINRAAPDVEGYFPLNDPPIGTSRDESQELPLLFQPITIGGVTFKNRIFVSPMCQYSSDNGHATDWHLVHIGGFATRGVGAICMEATAVVPEGRIAPEDAGLWTDTQIAPLKRIINFAHAQGVKIGIQLAHAGRKASTYAPWVQEKVGQGLRNAASKEENGWPDEVVGPTSTPFNEHFPIPKELTKEQLEEVENAFVAAIKRAEEAGFDFIELHCAHGYLISSFVSPLSNTRTDEFGGQLLENRLRFPLRLISRCRSAWSKPLFVRISATDWAEGPEKNEDGTWAQWGIEQSTIYAGEMKKLGVDLVDVSSAGNWSKQKITVVPGYQVPFAAAIKKAHPDLSVGSVGFITEGKQAEGYLREGKTDVVFLARALMRDPHWALTAARDLGVKIKAANQYERAFRV</sequence>
<evidence type="ECO:0000256" key="3">
    <source>
        <dbReference type="ARBA" id="ARBA00022643"/>
    </source>
</evidence>
<reference evidence="7" key="1">
    <citation type="journal article" date="2021" name="Genome Biol. Evol.">
        <title>The assembled and annotated genome of the fairy-ring fungus Marasmius oreades.</title>
        <authorList>
            <person name="Hiltunen M."/>
            <person name="Ament-Velasquez S.L."/>
            <person name="Johannesson H."/>
        </authorList>
    </citation>
    <scope>NUCLEOTIDE SEQUENCE</scope>
    <source>
        <strain evidence="7">03SP1</strain>
    </source>
</reference>
<dbReference type="KEGG" id="more:E1B28_001417"/>
<dbReference type="InterPro" id="IPR001155">
    <property type="entry name" value="OxRdtase_FMN_N"/>
</dbReference>
<protein>
    <recommendedName>
        <fullName evidence="6">NADH:flavin oxidoreductase/NADH oxidase N-terminal domain-containing protein</fullName>
    </recommendedName>
</protein>
<evidence type="ECO:0000256" key="4">
    <source>
        <dbReference type="ARBA" id="ARBA00022857"/>
    </source>
</evidence>
<comment type="caution">
    <text evidence="7">The sequence shown here is derived from an EMBL/GenBank/DDBJ whole genome shotgun (WGS) entry which is preliminary data.</text>
</comment>
<dbReference type="InterPro" id="IPR013785">
    <property type="entry name" value="Aldolase_TIM"/>
</dbReference>
<dbReference type="GeneID" id="66070493"/>
<evidence type="ECO:0000259" key="6">
    <source>
        <dbReference type="Pfam" id="PF00724"/>
    </source>
</evidence>
<evidence type="ECO:0000313" key="7">
    <source>
        <dbReference type="EMBL" id="KAG7099587.1"/>
    </source>
</evidence>
<keyword evidence="8" id="KW-1185">Reference proteome</keyword>
<accession>A0A9P7V3I4</accession>
<dbReference type="SUPFAM" id="SSF51395">
    <property type="entry name" value="FMN-linked oxidoreductases"/>
    <property type="match status" value="1"/>
</dbReference>
<gene>
    <name evidence="7" type="ORF">E1B28_001417</name>
</gene>
<evidence type="ECO:0000256" key="5">
    <source>
        <dbReference type="ARBA" id="ARBA00023002"/>
    </source>
</evidence>
<evidence type="ECO:0000256" key="2">
    <source>
        <dbReference type="ARBA" id="ARBA00022630"/>
    </source>
</evidence>
<keyword evidence="4" id="KW-0521">NADP</keyword>
<evidence type="ECO:0000256" key="1">
    <source>
        <dbReference type="ARBA" id="ARBA00001917"/>
    </source>
</evidence>
<keyword evidence="5" id="KW-0560">Oxidoreductase</keyword>
<organism evidence="7 8">
    <name type="scientific">Marasmius oreades</name>
    <name type="common">fairy-ring Marasmius</name>
    <dbReference type="NCBI Taxonomy" id="181124"/>
    <lineage>
        <taxon>Eukaryota</taxon>
        <taxon>Fungi</taxon>
        <taxon>Dikarya</taxon>
        <taxon>Basidiomycota</taxon>
        <taxon>Agaricomycotina</taxon>
        <taxon>Agaricomycetes</taxon>
        <taxon>Agaricomycetidae</taxon>
        <taxon>Agaricales</taxon>
        <taxon>Marasmiineae</taxon>
        <taxon>Marasmiaceae</taxon>
        <taxon>Marasmius</taxon>
    </lineage>
</organism>
<keyword evidence="3" id="KW-0288">FMN</keyword>
<comment type="cofactor">
    <cofactor evidence="1">
        <name>FMN</name>
        <dbReference type="ChEBI" id="CHEBI:58210"/>
    </cofactor>
</comment>
<dbReference type="RefSeq" id="XP_043016057.1">
    <property type="nucleotide sequence ID" value="XM_043147348.1"/>
</dbReference>
<dbReference type="GO" id="GO:0003959">
    <property type="term" value="F:NADPH dehydrogenase activity"/>
    <property type="evidence" value="ECO:0007669"/>
    <property type="project" value="InterPro"/>
</dbReference>
<dbReference type="Gene3D" id="3.20.20.70">
    <property type="entry name" value="Aldolase class I"/>
    <property type="match status" value="1"/>
</dbReference>
<dbReference type="PANTHER" id="PTHR43303:SF4">
    <property type="entry name" value="NADPH DEHYDROGENASE C23G7.10C-RELATED"/>
    <property type="match status" value="1"/>
</dbReference>
<dbReference type="Pfam" id="PF00724">
    <property type="entry name" value="Oxidored_FMN"/>
    <property type="match status" value="1"/>
</dbReference>
<feature type="domain" description="NADH:flavin oxidoreductase/NADH oxidase N-terminal" evidence="6">
    <location>
        <begin position="35"/>
        <end position="388"/>
    </location>
</feature>
<dbReference type="PANTHER" id="PTHR43303">
    <property type="entry name" value="NADPH DEHYDROGENASE C23G7.10C-RELATED"/>
    <property type="match status" value="1"/>
</dbReference>
<name>A0A9P7V3I4_9AGAR</name>